<keyword evidence="3" id="KW-1185">Reference proteome</keyword>
<gene>
    <name evidence="2" type="ORF">CCOS01_11315</name>
</gene>
<organism evidence="2 3">
    <name type="scientific">Colletotrichum costaricense</name>
    <dbReference type="NCBI Taxonomy" id="1209916"/>
    <lineage>
        <taxon>Eukaryota</taxon>
        <taxon>Fungi</taxon>
        <taxon>Dikarya</taxon>
        <taxon>Ascomycota</taxon>
        <taxon>Pezizomycotina</taxon>
        <taxon>Sordariomycetes</taxon>
        <taxon>Hypocreomycetidae</taxon>
        <taxon>Glomerellales</taxon>
        <taxon>Glomerellaceae</taxon>
        <taxon>Colletotrichum</taxon>
        <taxon>Colletotrichum acutatum species complex</taxon>
    </lineage>
</organism>
<name>A0AAI9YRH4_9PEZI</name>
<dbReference type="EMBL" id="MOOE01000012">
    <property type="protein sequence ID" value="KAK1519664.1"/>
    <property type="molecule type" value="Genomic_DNA"/>
</dbReference>
<comment type="caution">
    <text evidence="2">The sequence shown here is derived from an EMBL/GenBank/DDBJ whole genome shotgun (WGS) entry which is preliminary data.</text>
</comment>
<sequence length="85" mass="9480">MAGLSNACRRRQLYIKMTQYAYGDQDLSCISGCSFAEKESRSGRQSDIGKPLAQHIHRNDRITSLASLHSPKPNPSKSPRRGLFS</sequence>
<feature type="region of interest" description="Disordered" evidence="1">
    <location>
        <begin position="63"/>
        <end position="85"/>
    </location>
</feature>
<dbReference type="GeneID" id="85343015"/>
<dbReference type="RefSeq" id="XP_060310200.1">
    <property type="nucleotide sequence ID" value="XM_060459468.1"/>
</dbReference>
<accession>A0AAI9YRH4</accession>
<evidence type="ECO:0000313" key="3">
    <source>
        <dbReference type="Proteomes" id="UP001240678"/>
    </source>
</evidence>
<protein>
    <submittedName>
        <fullName evidence="2">Uncharacterized protein</fullName>
    </submittedName>
</protein>
<proteinExistence type="predicted"/>
<evidence type="ECO:0000256" key="1">
    <source>
        <dbReference type="SAM" id="MobiDB-lite"/>
    </source>
</evidence>
<reference evidence="2 3" key="1">
    <citation type="submission" date="2016-10" db="EMBL/GenBank/DDBJ databases">
        <title>The genome sequence of Colletotrichum fioriniae PJ7.</title>
        <authorList>
            <person name="Baroncelli R."/>
        </authorList>
    </citation>
    <scope>NUCLEOTIDE SEQUENCE [LARGE SCALE GENOMIC DNA]</scope>
    <source>
        <strain evidence="2 3">IMI 309622</strain>
    </source>
</reference>
<dbReference type="AlphaFoldDB" id="A0AAI9YRH4"/>
<dbReference type="Proteomes" id="UP001240678">
    <property type="component" value="Unassembled WGS sequence"/>
</dbReference>
<evidence type="ECO:0000313" key="2">
    <source>
        <dbReference type="EMBL" id="KAK1519664.1"/>
    </source>
</evidence>